<dbReference type="AlphaFoldDB" id="A0AAV2J2K8"/>
<evidence type="ECO:0000313" key="1">
    <source>
        <dbReference type="EMBL" id="CAL1569559.1"/>
    </source>
</evidence>
<accession>A0AAV2J2K8</accession>
<gene>
    <name evidence="1" type="ORF">KC01_LOCUS1980</name>
</gene>
<evidence type="ECO:0000313" key="2">
    <source>
        <dbReference type="Proteomes" id="UP001497482"/>
    </source>
</evidence>
<dbReference type="EMBL" id="OZ035823">
    <property type="protein sequence ID" value="CAL1569559.1"/>
    <property type="molecule type" value="Genomic_DNA"/>
</dbReference>
<keyword evidence="2" id="KW-1185">Reference proteome</keyword>
<reference evidence="1 2" key="1">
    <citation type="submission" date="2024-04" db="EMBL/GenBank/DDBJ databases">
        <authorList>
            <person name="Waldvogel A.-M."/>
            <person name="Schoenle A."/>
        </authorList>
    </citation>
    <scope>NUCLEOTIDE SEQUENCE [LARGE SCALE GENOMIC DNA]</scope>
</reference>
<dbReference type="Proteomes" id="UP001497482">
    <property type="component" value="Chromosome 1"/>
</dbReference>
<protein>
    <submittedName>
        <fullName evidence="1">Uncharacterized protein</fullName>
    </submittedName>
</protein>
<proteinExistence type="predicted"/>
<sequence length="122" mass="12651">MAITSETGALSPSISAHIISAVAIVHSCQSQTRATSDANGPASSGTSVSGSKLMLIFRKAAEPSAPGQTRRLTPQLLPTASPHTLGQLWLMLQQTSGSATIGSVSIFCCVTLNMECFVSSWD</sequence>
<name>A0AAV2J2K8_KNICA</name>
<organism evidence="1 2">
    <name type="scientific">Knipowitschia caucasica</name>
    <name type="common">Caucasian dwarf goby</name>
    <name type="synonym">Pomatoschistus caucasicus</name>
    <dbReference type="NCBI Taxonomy" id="637954"/>
    <lineage>
        <taxon>Eukaryota</taxon>
        <taxon>Metazoa</taxon>
        <taxon>Chordata</taxon>
        <taxon>Craniata</taxon>
        <taxon>Vertebrata</taxon>
        <taxon>Euteleostomi</taxon>
        <taxon>Actinopterygii</taxon>
        <taxon>Neopterygii</taxon>
        <taxon>Teleostei</taxon>
        <taxon>Neoteleostei</taxon>
        <taxon>Acanthomorphata</taxon>
        <taxon>Gobiaria</taxon>
        <taxon>Gobiiformes</taxon>
        <taxon>Gobioidei</taxon>
        <taxon>Gobiidae</taxon>
        <taxon>Gobiinae</taxon>
        <taxon>Knipowitschia</taxon>
    </lineage>
</organism>